<dbReference type="KEGG" id="ebh:BSEPE_0546"/>
<gene>
    <name evidence="7" type="ORF">BSEPE_0546</name>
</gene>
<evidence type="ECO:0000256" key="1">
    <source>
        <dbReference type="ARBA" id="ARBA00004613"/>
    </source>
</evidence>
<dbReference type="Gene3D" id="2.150.10.10">
    <property type="entry name" value="Serralysin-like metalloprotease, C-terminal"/>
    <property type="match status" value="6"/>
</dbReference>
<keyword evidence="2" id="KW-0964">Secreted</keyword>
<dbReference type="STRING" id="1303921.BSEPE_0546"/>
<dbReference type="PRINTS" id="PR00313">
    <property type="entry name" value="CABNDNGRPT"/>
</dbReference>
<protein>
    <submittedName>
        <fullName evidence="7">Uncharacterized protein</fullName>
    </submittedName>
</protein>
<dbReference type="Gene3D" id="2.60.40.2700">
    <property type="match status" value="1"/>
</dbReference>
<dbReference type="SUPFAM" id="SSF47473">
    <property type="entry name" value="EF-hand"/>
    <property type="match status" value="1"/>
</dbReference>
<organism evidence="7 8">
    <name type="scientific">endosymbiont of Bathymodiolus septemdierum str. Myojin knoll</name>
    <dbReference type="NCBI Taxonomy" id="1303921"/>
    <lineage>
        <taxon>Bacteria</taxon>
        <taxon>Pseudomonadati</taxon>
        <taxon>Pseudomonadota</taxon>
        <taxon>Gammaproteobacteria</taxon>
        <taxon>sulfur-oxidizing symbionts</taxon>
    </lineage>
</organism>
<dbReference type="PROSITE" id="PS00330">
    <property type="entry name" value="HEMOLYSIN_CALCIUM"/>
    <property type="match status" value="9"/>
</dbReference>
<evidence type="ECO:0000256" key="3">
    <source>
        <dbReference type="ARBA" id="ARBA00022837"/>
    </source>
</evidence>
<dbReference type="Pfam" id="PF00353">
    <property type="entry name" value="HemolysinCabind"/>
    <property type="match status" value="9"/>
</dbReference>
<dbReference type="InterPro" id="IPR001343">
    <property type="entry name" value="Hemolysn_Ca-bd"/>
</dbReference>
<evidence type="ECO:0000313" key="7">
    <source>
        <dbReference type="EMBL" id="BAS67554.1"/>
    </source>
</evidence>
<evidence type="ECO:0000256" key="4">
    <source>
        <dbReference type="SAM" id="MobiDB-lite"/>
    </source>
</evidence>
<dbReference type="OrthoDB" id="1676884at2"/>
<dbReference type="Pfam" id="PF17892">
    <property type="entry name" value="Cadherin_5"/>
    <property type="match status" value="1"/>
</dbReference>
<dbReference type="PANTHER" id="PTHR38340">
    <property type="entry name" value="S-LAYER PROTEIN"/>
    <property type="match status" value="1"/>
</dbReference>
<reference evidence="7 8" key="2">
    <citation type="journal article" date="2016" name="ISME J.">
        <title>Heterogeneous composition of key metabolic gene clusters in a vent mussel symbiont population.</title>
        <authorList>
            <person name="Ikuta T."/>
            <person name="Takaki Y."/>
            <person name="Nagai Y."/>
            <person name="Shimamura S."/>
            <person name="Tsuda M."/>
            <person name="Kawagucci S."/>
            <person name="Aoki Y."/>
            <person name="Inoue K."/>
            <person name="Teruya M."/>
            <person name="Satou K."/>
            <person name="Teruya K."/>
            <person name="Shimoji M."/>
            <person name="Tamotsu H."/>
            <person name="Hirano T."/>
            <person name="Maruyama T."/>
            <person name="Yoshida T."/>
        </authorList>
    </citation>
    <scope>NUCLEOTIDE SEQUENCE [LARGE SCALE GENOMIC DNA]</scope>
    <source>
        <strain evidence="7 8">Myojin Knoll</strain>
    </source>
</reference>
<dbReference type="PANTHER" id="PTHR38340:SF1">
    <property type="entry name" value="S-LAYER PROTEIN"/>
    <property type="match status" value="1"/>
</dbReference>
<reference evidence="7 8" key="1">
    <citation type="journal article" date="2000" name="Mar. Ecol. Prog. Ser.">
        <title>Phylogenetic characterization of endosymbionts in three hydrothermal vent mussels: influence on host distributions.</title>
        <authorList>
            <person name="Fujiwara Y."/>
            <person name="Takai K."/>
            <person name="Uematsu K."/>
            <person name="Tsuchida S."/>
            <person name="Hunt J.C."/>
            <person name="Hashimoto J."/>
        </authorList>
    </citation>
    <scope>NUCLEOTIDE SEQUENCE [LARGE SCALE GENOMIC DNA]</scope>
    <source>
        <strain evidence="7 8">Myojin Knoll</strain>
    </source>
</reference>
<feature type="region of interest" description="Disordered" evidence="4">
    <location>
        <begin position="689"/>
        <end position="709"/>
    </location>
</feature>
<evidence type="ECO:0000256" key="2">
    <source>
        <dbReference type="ARBA" id="ARBA00022525"/>
    </source>
</evidence>
<dbReference type="GO" id="GO:0005509">
    <property type="term" value="F:calcium ion binding"/>
    <property type="evidence" value="ECO:0007669"/>
    <property type="project" value="InterPro"/>
</dbReference>
<evidence type="ECO:0000259" key="6">
    <source>
        <dbReference type="Pfam" id="PF17892"/>
    </source>
</evidence>
<dbReference type="InterPro" id="IPR010566">
    <property type="entry name" value="Haemolys_ca-bd"/>
</dbReference>
<dbReference type="SUPFAM" id="SSF51120">
    <property type="entry name" value="beta-Roll"/>
    <property type="match status" value="5"/>
</dbReference>
<dbReference type="Pfam" id="PF06594">
    <property type="entry name" value="HCBP_related"/>
    <property type="match status" value="1"/>
</dbReference>
<feature type="compositionally biased region" description="Acidic residues" evidence="4">
    <location>
        <begin position="691"/>
        <end position="701"/>
    </location>
</feature>
<dbReference type="InterPro" id="IPR041690">
    <property type="entry name" value="Cadherin_5"/>
</dbReference>
<dbReference type="Proteomes" id="UP000067399">
    <property type="component" value="Chromosome"/>
</dbReference>
<feature type="domain" description="Cadherin-like" evidence="6">
    <location>
        <begin position="1355"/>
        <end position="1445"/>
    </location>
</feature>
<comment type="subcellular location">
    <subcellularLocation>
        <location evidence="1">Secreted</location>
    </subcellularLocation>
</comment>
<dbReference type="InterPro" id="IPR018511">
    <property type="entry name" value="Hemolysin-typ_Ca-bd_CS"/>
</dbReference>
<dbReference type="SUPFAM" id="SSF89260">
    <property type="entry name" value="Collagen-binding domain"/>
    <property type="match status" value="1"/>
</dbReference>
<accession>A0A0P0UR42</accession>
<evidence type="ECO:0000259" key="5">
    <source>
        <dbReference type="Pfam" id="PF06594"/>
    </source>
</evidence>
<dbReference type="InterPro" id="IPR050557">
    <property type="entry name" value="RTX_toxin/Mannuronan_C5-epim"/>
</dbReference>
<sequence>MSLTNEEQQNQDNLAKVKLAVDIVFSAQVETARALGASDDALKMMNNTFKLKGGALGIAQIALATHQEGAAGGIDAAISWGIGTLAGVGAVAFVSNPIGAAITLITISWGGSIVYNNTISDTVKSTLNNWFNDDITPEQKQQQFNTIADGTSSEFKQAFEIESPKTLAEISTEFNLQPSDSSTQQQNILNAIARESFLGNPIDKFTSQTADQALKNWQNQDILDLNDQGKWVVNTPDVDFNDIGDLFNAEKAMRQELKDGWITREEFRAFQDYVLNSSLGNYKFKSNYDFNELCYPIGAFYDSQSAEYDNAQSIASSTGVLVDSNLNPITKEQLAALDTNNDGQLTTDETTGLKLWTDTNEDGQLNTDELVELSTLSSPIKQADYALYTQGNAHIATNKPNQVSQIAEPTTPNSNYRHLRDTDNVYFVNGGAYKWTSSMVKINYNNKSYLIGTDGNDAFNVNYYASTNYFNLNLITHFLAGDGNDFMGGSARSDSLWGGKGNDELLGYAGNDMIYGEQGNDRIFADVGDDTVLGGAGDDLLLGFTASNDAKQTLNAGESDNDHLYGGAGDDNLYGGLGNDYLDGGTGNDVLVGGKGNDKLFGGSGNDELQGNEGNDELIGGDGEDRLFGQTGNDKLWGGAGNDLLLGFTAANQDKQSLDAGETDNDYLHGGAGNDVLIAGLGDDILYGGTENDELQGDEGDDKLYGEQGNDNLFGQVGDDVLYGGAGNDYLAGFTASNEDKQTLNAGESDNDHLYGGAGFDTLVGGLGDDYLDGGADADVMVGGKGNDIYIVNSVNDSIYEQSNQGYDTVISSTSYLLNANIEELRLLEGFDIHGTGNAQDNKIIGNSSDNIIDGVTGADVMIGGLGNDTYYVDNINDQVIENNNEGIDNVQSSITYTLDSNTENLILLDFSKPEKGKVDGEDVLVYGFPKRNELDYIQGDAVENYQGTCALTSIANLITQTGKPTTEGEVVNLAIKNNWAVNNPSLPASQLGGSNYLQQQAILDNYGIDNDVIQGYNETGIANLLRGGRGLILSVNAGVLWDEQNYVGSGSVNHAVTLTGAVHNAGNGELVGFYISDSGRGKVNDMTRFVDIETFRKAADVANAYTIYTKETVKLWNEDIDATGNNEANYIIGNRGNNTLQGLAGDDNIKAQAGNDVITGGAGDDNLDGGVGNDTYHFSLGDGNDVIVDAQGVDSIVFGDGIEIADISVTIDGADLLLTINDQDSIRIKDTENGVIERIMFADGAIWYINAANDNFNADATGRIYLQGETTQGQTLTLTSSVSDADGMGDVNYQWQVSTDRQTWVDIVGATSSELTLAQAHTGKYVRTVVSYTDDRGTLESVTTYSSAQIISDNHAPVVTTAVSLTGTEDQNLSITTAQLLANASDVDGDDLTVSNLVVIGNNASITNNNDGTWSLAPNANFNGQIQLSYDISDGQATINAIAIANIEAVNFDISNDINTTGELTLGDVITGAIETSNDTDWFRITLEAGINYQIDLEGAPTNAGTLSDTYLGGICDANGHIISGTNNDDGGVSTNSRLIFNAVESGTYYISAESFGSNIGTYSLGIDDMSVI</sequence>
<dbReference type="InterPro" id="IPR011049">
    <property type="entry name" value="Serralysin-like_metalloprot_C"/>
</dbReference>
<evidence type="ECO:0000313" key="8">
    <source>
        <dbReference type="Proteomes" id="UP000067399"/>
    </source>
</evidence>
<feature type="region of interest" description="Disordered" evidence="4">
    <location>
        <begin position="601"/>
        <end position="625"/>
    </location>
</feature>
<feature type="domain" description="Haemolysin-type calcium binding-related" evidence="5">
    <location>
        <begin position="1216"/>
        <end position="1248"/>
    </location>
</feature>
<name>A0A0P0UR42_9GAMM</name>
<keyword evidence="3" id="KW-0106">Calcium</keyword>
<dbReference type="RefSeq" id="WP_066043810.1">
    <property type="nucleotide sequence ID" value="NZ_AP013042.1"/>
</dbReference>
<dbReference type="InterPro" id="IPR011992">
    <property type="entry name" value="EF-hand-dom_pair"/>
</dbReference>
<dbReference type="EMBL" id="AP013042">
    <property type="protein sequence ID" value="BAS67554.1"/>
    <property type="molecule type" value="Genomic_DNA"/>
</dbReference>
<keyword evidence="8" id="KW-1185">Reference proteome</keyword>
<dbReference type="Gene3D" id="2.60.120.380">
    <property type="match status" value="1"/>
</dbReference>
<dbReference type="GO" id="GO:0005576">
    <property type="term" value="C:extracellular region"/>
    <property type="evidence" value="ECO:0007669"/>
    <property type="project" value="UniProtKB-SubCell"/>
</dbReference>
<proteinExistence type="predicted"/>